<comment type="function">
    <text evidence="2">Catalyzes the reduction of dTDP-6-deoxy-L-lyxo-4-hexulose to yield dTDP-L-rhamnose.</text>
</comment>
<dbReference type="InterPro" id="IPR036291">
    <property type="entry name" value="NAD(P)-bd_dom_sf"/>
</dbReference>
<evidence type="ECO:0000259" key="3">
    <source>
        <dbReference type="Pfam" id="PF04321"/>
    </source>
</evidence>
<dbReference type="Pfam" id="PF04321">
    <property type="entry name" value="RmlD_sub_bind"/>
    <property type="match status" value="1"/>
</dbReference>
<organism evidence="4 5">
    <name type="scientific">Faecalibacterium wellingii</name>
    <dbReference type="NCBI Taxonomy" id="2929491"/>
    <lineage>
        <taxon>Bacteria</taxon>
        <taxon>Bacillati</taxon>
        <taxon>Bacillota</taxon>
        <taxon>Clostridia</taxon>
        <taxon>Eubacteriales</taxon>
        <taxon>Oscillospiraceae</taxon>
        <taxon>Faecalibacterium</taxon>
    </lineage>
</organism>
<keyword evidence="2" id="KW-0560">Oxidoreductase</keyword>
<dbReference type="PANTHER" id="PTHR10491:SF4">
    <property type="entry name" value="METHIONINE ADENOSYLTRANSFERASE 2 SUBUNIT BETA"/>
    <property type="match status" value="1"/>
</dbReference>
<dbReference type="RefSeq" id="WP_249238155.1">
    <property type="nucleotide sequence ID" value="NZ_CP094473.1"/>
</dbReference>
<dbReference type="CDD" id="cd05254">
    <property type="entry name" value="dTDP_HR_like_SDR_e"/>
    <property type="match status" value="1"/>
</dbReference>
<dbReference type="InterPro" id="IPR029903">
    <property type="entry name" value="RmlD-like-bd"/>
</dbReference>
<dbReference type="SUPFAM" id="SSF51735">
    <property type="entry name" value="NAD(P)-binding Rossmann-fold domains"/>
    <property type="match status" value="1"/>
</dbReference>
<proteinExistence type="inferred from homology"/>
<accession>A0ABU3U173</accession>
<reference evidence="4 5" key="1">
    <citation type="submission" date="2023-10" db="EMBL/GenBank/DDBJ databases">
        <title>Host Genetic Regulation of Human Gut Microbial Structural Variation.</title>
        <authorList>
            <person name="Harmsen H.J.M."/>
        </authorList>
    </citation>
    <scope>NUCLEOTIDE SEQUENCE [LARGE SCALE GENOMIC DNA]</scope>
    <source>
        <strain evidence="4 5">HTF-F</strain>
    </source>
</reference>
<evidence type="ECO:0000313" key="5">
    <source>
        <dbReference type="Proteomes" id="UP001263246"/>
    </source>
</evidence>
<dbReference type="EMBL" id="JAWHPR010000006">
    <property type="protein sequence ID" value="MDU8689299.1"/>
    <property type="molecule type" value="Genomic_DNA"/>
</dbReference>
<dbReference type="Gene3D" id="3.40.50.720">
    <property type="entry name" value="NAD(P)-binding Rossmann-like Domain"/>
    <property type="match status" value="1"/>
</dbReference>
<feature type="domain" description="RmlD-like substrate binding" evidence="3">
    <location>
        <begin position="4"/>
        <end position="302"/>
    </location>
</feature>
<dbReference type="PANTHER" id="PTHR10491">
    <property type="entry name" value="DTDP-4-DEHYDRORHAMNOSE REDUCTASE"/>
    <property type="match status" value="1"/>
</dbReference>
<evidence type="ECO:0000256" key="2">
    <source>
        <dbReference type="RuleBase" id="RU364082"/>
    </source>
</evidence>
<dbReference type="InterPro" id="IPR005913">
    <property type="entry name" value="dTDP_dehydrorham_reduct"/>
</dbReference>
<dbReference type="Proteomes" id="UP001263246">
    <property type="component" value="Unassembled WGS sequence"/>
</dbReference>
<evidence type="ECO:0000313" key="4">
    <source>
        <dbReference type="EMBL" id="MDU8689299.1"/>
    </source>
</evidence>
<sequence>MKKTVLVTGCNGFIGSAFVRFVKEKYHIIGIDKTPGAFPKTGNGLFYQGDICDTELLQRVFAEHTIDAVLHTAAEKSLLQCQNDPERAYRTNYLATEYLYALARRAGAQMVFLSSDQVFPGTTANSAEDAPVQAINYYGELKIKAEKLLRANPNAAICRTALVFGRIPEEQLAYFDSIKAQRELAVQGYIIQQTRYCLAHRKEIVLPRDEFVSPTDVELLARQLDAVLEKQACGILHCCGKGRISRYEMGQLIAQHYGLDPGTICPEGPENKLRPKDVSLNCTRTERLLGFDFPTFEESLRAY</sequence>
<dbReference type="EC" id="1.1.1.133" evidence="2"/>
<comment type="caution">
    <text evidence="4">The sequence shown here is derived from an EMBL/GenBank/DDBJ whole genome shotgun (WGS) entry which is preliminary data.</text>
</comment>
<name>A0ABU3U173_9FIRM</name>
<evidence type="ECO:0000256" key="1">
    <source>
        <dbReference type="ARBA" id="ARBA00010944"/>
    </source>
</evidence>
<keyword evidence="5" id="KW-1185">Reference proteome</keyword>
<comment type="pathway">
    <text evidence="2">Carbohydrate biosynthesis; dTDP-L-rhamnose biosynthesis.</text>
</comment>
<comment type="similarity">
    <text evidence="1 2">Belongs to the dTDP-4-dehydrorhamnose reductase family.</text>
</comment>
<protein>
    <recommendedName>
        <fullName evidence="2">dTDP-4-dehydrorhamnose reductase</fullName>
        <ecNumber evidence="2">1.1.1.133</ecNumber>
    </recommendedName>
</protein>
<gene>
    <name evidence="4" type="ORF">RX402_11210</name>
</gene>
<keyword evidence="2" id="KW-0521">NADP</keyword>